<accession>A0A291QQ98</accession>
<keyword evidence="2" id="KW-1185">Reference proteome</keyword>
<sequence length="146" mass="16250">MAVGFVACDDQTEVCDQVFNADLRALFKYPRPTDGVIVDTTLPYVTVVAKGTDTLFKGATGLKNLSFSLNGTVDSTTYYIKGDSTVTGDTITFKYSRKPHFVSPGCGFATYYTLDTVIFTRYAIDSIRILNREVTTNDDTHLYLFY</sequence>
<dbReference type="AlphaFoldDB" id="A0A291QQ98"/>
<gene>
    <name evidence="1" type="ORF">COR50_02335</name>
</gene>
<reference evidence="1 2" key="1">
    <citation type="submission" date="2017-10" db="EMBL/GenBank/DDBJ databases">
        <title>Paenichitinophaga pekingensis gen. nov., sp. nov., isolated from activated sludge.</title>
        <authorList>
            <person name="Jin D."/>
            <person name="Kong X."/>
            <person name="Deng Y."/>
            <person name="Bai Z."/>
        </authorList>
    </citation>
    <scope>NUCLEOTIDE SEQUENCE [LARGE SCALE GENOMIC DNA]</scope>
    <source>
        <strain evidence="1 2">13</strain>
    </source>
</reference>
<proteinExistence type="predicted"/>
<evidence type="ECO:0000313" key="1">
    <source>
        <dbReference type="EMBL" id="ATL46095.1"/>
    </source>
</evidence>
<organism evidence="1 2">
    <name type="scientific">Chitinophaga caeni</name>
    <dbReference type="NCBI Taxonomy" id="2029983"/>
    <lineage>
        <taxon>Bacteria</taxon>
        <taxon>Pseudomonadati</taxon>
        <taxon>Bacteroidota</taxon>
        <taxon>Chitinophagia</taxon>
        <taxon>Chitinophagales</taxon>
        <taxon>Chitinophagaceae</taxon>
        <taxon>Chitinophaga</taxon>
    </lineage>
</organism>
<evidence type="ECO:0000313" key="2">
    <source>
        <dbReference type="Proteomes" id="UP000220133"/>
    </source>
</evidence>
<dbReference type="EMBL" id="CP023777">
    <property type="protein sequence ID" value="ATL46095.1"/>
    <property type="molecule type" value="Genomic_DNA"/>
</dbReference>
<dbReference type="Pfam" id="PF20050">
    <property type="entry name" value="DUF6452"/>
    <property type="match status" value="1"/>
</dbReference>
<dbReference type="KEGG" id="cbae:COR50_02335"/>
<dbReference type="InterPro" id="IPR045607">
    <property type="entry name" value="DUF6452"/>
</dbReference>
<protein>
    <submittedName>
        <fullName evidence="1">Uncharacterized protein</fullName>
    </submittedName>
</protein>
<name>A0A291QQ98_9BACT</name>
<dbReference type="Proteomes" id="UP000220133">
    <property type="component" value="Chromosome"/>
</dbReference>